<dbReference type="GO" id="GO:0097367">
    <property type="term" value="F:carbohydrate derivative binding"/>
    <property type="evidence" value="ECO:0007669"/>
    <property type="project" value="InterPro"/>
</dbReference>
<dbReference type="InterPro" id="IPR046348">
    <property type="entry name" value="SIS_dom_sf"/>
</dbReference>
<protein>
    <recommendedName>
        <fullName evidence="3">SIS domain-containing protein</fullName>
    </recommendedName>
</protein>
<dbReference type="PANTHER" id="PTHR43443">
    <property type="entry name" value="3-HEXULOSE-6-PHOSPHATE ISOMERASE"/>
    <property type="match status" value="1"/>
</dbReference>
<dbReference type="InterPro" id="IPR017552">
    <property type="entry name" value="PHI/rmpB"/>
</dbReference>
<comment type="caution">
    <text evidence="4">The sequence shown here is derived from an EMBL/GenBank/DDBJ whole genome shotgun (WGS) entry which is preliminary data.</text>
</comment>
<dbReference type="GO" id="GO:0016853">
    <property type="term" value="F:isomerase activity"/>
    <property type="evidence" value="ECO:0007669"/>
    <property type="project" value="InterPro"/>
</dbReference>
<proteinExistence type="inferred from homology"/>
<dbReference type="SUPFAM" id="SSF46689">
    <property type="entry name" value="Homeodomain-like"/>
    <property type="match status" value="1"/>
</dbReference>
<organism evidence="4 5">
    <name type="scientific">Ostreobium quekettii</name>
    <dbReference type="NCBI Taxonomy" id="121088"/>
    <lineage>
        <taxon>Eukaryota</taxon>
        <taxon>Viridiplantae</taxon>
        <taxon>Chlorophyta</taxon>
        <taxon>core chlorophytes</taxon>
        <taxon>Ulvophyceae</taxon>
        <taxon>TCBD clade</taxon>
        <taxon>Bryopsidales</taxon>
        <taxon>Ostreobineae</taxon>
        <taxon>Ostreobiaceae</taxon>
        <taxon>Ostreobium</taxon>
    </lineage>
</organism>
<evidence type="ECO:0000259" key="3">
    <source>
        <dbReference type="PROSITE" id="PS51464"/>
    </source>
</evidence>
<dbReference type="PANTHER" id="PTHR43443:SF1">
    <property type="entry name" value="3-HEXULOSE-6-PHOSPHATE ISOMERASE"/>
    <property type="match status" value="1"/>
</dbReference>
<evidence type="ECO:0000256" key="2">
    <source>
        <dbReference type="SAM" id="MobiDB-lite"/>
    </source>
</evidence>
<dbReference type="Proteomes" id="UP000708148">
    <property type="component" value="Unassembled WGS sequence"/>
</dbReference>
<dbReference type="EMBL" id="CAJHUC010001078">
    <property type="protein sequence ID" value="CAD7699634.1"/>
    <property type="molecule type" value="Genomic_DNA"/>
</dbReference>
<feature type="domain" description="SIS" evidence="3">
    <location>
        <begin position="380"/>
        <end position="510"/>
    </location>
</feature>
<dbReference type="GO" id="GO:1901135">
    <property type="term" value="P:carbohydrate derivative metabolic process"/>
    <property type="evidence" value="ECO:0007669"/>
    <property type="project" value="InterPro"/>
</dbReference>
<dbReference type="OrthoDB" id="1915377at2759"/>
<reference evidence="4" key="1">
    <citation type="submission" date="2020-12" db="EMBL/GenBank/DDBJ databases">
        <authorList>
            <person name="Iha C."/>
        </authorList>
    </citation>
    <scope>NUCLEOTIDE SEQUENCE</scope>
</reference>
<accession>A0A8S1IXE6</accession>
<dbReference type="Gene3D" id="3.40.50.10490">
    <property type="entry name" value="Glucose-6-phosphate isomerase like protein, domain 1"/>
    <property type="match status" value="1"/>
</dbReference>
<dbReference type="SUPFAM" id="SSF53697">
    <property type="entry name" value="SIS domain"/>
    <property type="match status" value="1"/>
</dbReference>
<dbReference type="InterPro" id="IPR009057">
    <property type="entry name" value="Homeodomain-like_sf"/>
</dbReference>
<feature type="region of interest" description="Disordered" evidence="2">
    <location>
        <begin position="326"/>
        <end position="347"/>
    </location>
</feature>
<gene>
    <name evidence="4" type="ORF">OSTQU699_LOCUS4993</name>
</gene>
<evidence type="ECO:0000256" key="1">
    <source>
        <dbReference type="ARBA" id="ARBA00009235"/>
    </source>
</evidence>
<dbReference type="AlphaFoldDB" id="A0A8S1IXE6"/>
<dbReference type="PROSITE" id="PS51464">
    <property type="entry name" value="SIS"/>
    <property type="match status" value="1"/>
</dbReference>
<keyword evidence="5" id="KW-1185">Reference proteome</keyword>
<sequence>MQAGDAQVASGHSLDLQDVQSAQQAQQALRDDHLLTTVLMEADHGAVGEQLQGGSLDGGLHGSAEGYALKSSPEHGYTGYNFKQGEDMMVAGVPVDQPVELVPIQVVPSQGQGMMAMDCLSPGAYRMADIEGGAYSMACGQSKPMQGQGLAGHRFVSKGSSDTSLRQVGQTPTRVDANGRPTKMLVHRARSVGGIQPSLGLYRSVARVSRTMSDSDIILEAPLGGQMGAGPIGQSVFQGMGSMMQAGTRMGNPGIGENGERLVMSAKEGTKTRWKPNPVQLCLLEQHFNSGYTKATPELHAAVQGAGHATENQVTVWLKNRLSRCKRPPPKAKPAETMKVEEEESDNEVPWEDFGKVSASVLEELSSILSSVDKQDIITLAKSIRSANRIVCCGVGREGLVMRALASSLHHLGFEVYCTGDTNMPPFGADDLMLVSAGPSYYSSVSALALEAMRAHAVVIAFTAHKTADLPFAEHVIRIPAQTLPPSMPVMNQNLNGTGADLMSFLPEGRWSILQMGASYEMSMWLLFECMSIMLRKACHVSPSDMRSRHTNLE</sequence>
<comment type="similarity">
    <text evidence="1">Belongs to the SIS family. PHI subfamily.</text>
</comment>
<evidence type="ECO:0000313" key="5">
    <source>
        <dbReference type="Proteomes" id="UP000708148"/>
    </source>
</evidence>
<dbReference type="InterPro" id="IPR001347">
    <property type="entry name" value="SIS_dom"/>
</dbReference>
<feature type="compositionally biased region" description="Polar residues" evidence="2">
    <location>
        <begin position="158"/>
        <end position="173"/>
    </location>
</feature>
<name>A0A8S1IXE6_9CHLO</name>
<feature type="region of interest" description="Disordered" evidence="2">
    <location>
        <begin position="156"/>
        <end position="178"/>
    </location>
</feature>
<evidence type="ECO:0000313" key="4">
    <source>
        <dbReference type="EMBL" id="CAD7699634.1"/>
    </source>
</evidence>